<evidence type="ECO:0000256" key="1">
    <source>
        <dbReference type="ARBA" id="ARBA00022553"/>
    </source>
</evidence>
<evidence type="ECO:0000259" key="3">
    <source>
        <dbReference type="PROSITE" id="PS50006"/>
    </source>
</evidence>
<dbReference type="PROSITE" id="PS50006">
    <property type="entry name" value="FHA_DOMAIN"/>
    <property type="match status" value="1"/>
</dbReference>
<accession>A0A9Q9T2S6</accession>
<feature type="region of interest" description="Disordered" evidence="2">
    <location>
        <begin position="23"/>
        <end position="329"/>
    </location>
</feature>
<feature type="compositionally biased region" description="Low complexity" evidence="2">
    <location>
        <begin position="209"/>
        <end position="227"/>
    </location>
</feature>
<gene>
    <name evidence="4" type="ORF">OE229_12585</name>
</gene>
<feature type="compositionally biased region" description="Basic and acidic residues" evidence="2">
    <location>
        <begin position="419"/>
        <end position="446"/>
    </location>
</feature>
<keyword evidence="1" id="KW-0597">Phosphoprotein</keyword>
<dbReference type="Proteomes" id="UP001062223">
    <property type="component" value="Chromosome"/>
</dbReference>
<feature type="compositionally biased region" description="Low complexity" evidence="2">
    <location>
        <begin position="402"/>
        <end position="412"/>
    </location>
</feature>
<feature type="compositionally biased region" description="Pro residues" evidence="2">
    <location>
        <begin position="228"/>
        <end position="237"/>
    </location>
</feature>
<evidence type="ECO:0000313" key="4">
    <source>
        <dbReference type="EMBL" id="UYC79971.1"/>
    </source>
</evidence>
<feature type="region of interest" description="Disordered" evidence="2">
    <location>
        <begin position="367"/>
        <end position="496"/>
    </location>
</feature>
<dbReference type="Pfam" id="PF00498">
    <property type="entry name" value="FHA"/>
    <property type="match status" value="1"/>
</dbReference>
<feature type="compositionally biased region" description="Low complexity" evidence="2">
    <location>
        <begin position="478"/>
        <end position="496"/>
    </location>
</feature>
<evidence type="ECO:0000256" key="2">
    <source>
        <dbReference type="SAM" id="MobiDB-lite"/>
    </source>
</evidence>
<feature type="compositionally biased region" description="Pro residues" evidence="2">
    <location>
        <begin position="196"/>
        <end position="208"/>
    </location>
</feature>
<evidence type="ECO:0000313" key="5">
    <source>
        <dbReference type="Proteomes" id="UP001062223"/>
    </source>
</evidence>
<dbReference type="InterPro" id="IPR000253">
    <property type="entry name" value="FHA_dom"/>
</dbReference>
<dbReference type="AlphaFoldDB" id="A0A9Q9T2S6"/>
<dbReference type="Gene3D" id="2.60.200.20">
    <property type="match status" value="1"/>
</dbReference>
<name>A0A9Q9T2S6_9MICO</name>
<organism evidence="4 5">
    <name type="scientific">Curtobacterium poinsettiae</name>
    <dbReference type="NCBI Taxonomy" id="159612"/>
    <lineage>
        <taxon>Bacteria</taxon>
        <taxon>Bacillati</taxon>
        <taxon>Actinomycetota</taxon>
        <taxon>Actinomycetes</taxon>
        <taxon>Micrococcales</taxon>
        <taxon>Microbacteriaceae</taxon>
        <taxon>Curtobacterium</taxon>
    </lineage>
</organism>
<feature type="domain" description="FHA" evidence="3">
    <location>
        <begin position="566"/>
        <end position="620"/>
    </location>
</feature>
<proteinExistence type="predicted"/>
<dbReference type="EMBL" id="CP106879">
    <property type="protein sequence ID" value="UYC79971.1"/>
    <property type="molecule type" value="Genomic_DNA"/>
</dbReference>
<dbReference type="InterPro" id="IPR008984">
    <property type="entry name" value="SMAD_FHA_dom_sf"/>
</dbReference>
<dbReference type="SUPFAM" id="SSF49879">
    <property type="entry name" value="SMAD/FHA domain"/>
    <property type="match status" value="1"/>
</dbReference>
<feature type="compositionally biased region" description="Basic and acidic residues" evidence="2">
    <location>
        <begin position="262"/>
        <end position="272"/>
    </location>
</feature>
<feature type="compositionally biased region" description="Low complexity" evidence="2">
    <location>
        <begin position="179"/>
        <end position="195"/>
    </location>
</feature>
<protein>
    <submittedName>
        <fullName evidence="4">FHA domain-containing protein</fullName>
    </submittedName>
</protein>
<reference evidence="4" key="1">
    <citation type="submission" date="2022-09" db="EMBL/GenBank/DDBJ databases">
        <title>Taxonomy of Curtobacterium flaccumfaciens.</title>
        <authorList>
            <person name="Osdaghi E."/>
            <person name="Taghavi S.M."/>
            <person name="Hamidizade M."/>
            <person name="Abachi H."/>
            <person name="Fazliarab A."/>
            <person name="Baeyen S."/>
            <person name="Portier P."/>
            <person name="Van Vaerenbergh J."/>
            <person name="Jacques M.-A."/>
        </authorList>
    </citation>
    <scope>NUCLEOTIDE SEQUENCE</scope>
    <source>
        <strain evidence="4">AGQB46</strain>
    </source>
</reference>
<dbReference type="KEGG" id="cpoi:OE229_12585"/>
<sequence length="654" mass="68112">MLPDGAIFCGECGRAVTAAANRRPVAPTPVEQAPPPPLQQPDAHGRRSDPASDAWLPEATLDPATRAWLTGADRRGTEPPAPVPVQRPDDFAPRQAPSHVHGAGSGLEDWSGAPSQSESEPPLDPDAYPSGPLDADDPERTRIAPAPGRPETPEDPIRDAASSVPDQAARQPVEPQPVEPQSVEPQPAAEPSVPVWAPPAPTAPPAAPAGPSWWVGRGTAAAEAPADPVVPPMPGAPAEPASEPDTEQDTEQHTAAPASDEELARQAQETHEGSNASGTEPDELVVAASEKSATEDQPAVVSPPQPGDTAVVEPLIDRRPPRPAPLVTPGMHETTICHVCGNRLEPDDIFCGECGAVRPAVTAAFTGPVMPLPMTRPDWAAEESDGTQAPDAGNEPDEPDGSDPGPAEPAGSTGSDARAAGDEPHHGIPMDDESLRAEVEQSDVGRRPRGAHAAPVIEPDPPTGTSAVPRTPIPPVPGSATVPSSVPSATTTGAPAAAPLPPIPGATGPALPLPPVDRSESHAVADALDDPDEDVDETRIVAKTPTRAPFVLHFSTGERLGVHGTGLLGRLPRPQPGERYDDLLTVHDPGKSVSKTHLELGRDGDDLWVSDRFSGNGTVVRHIDGSIRRCEPGRRYRVERGARVDIGEQFFLVQ</sequence>